<dbReference type="InterPro" id="IPR045620">
    <property type="entry name" value="DUF6442"/>
</dbReference>
<evidence type="ECO:0000256" key="2">
    <source>
        <dbReference type="SAM" id="Phobius"/>
    </source>
</evidence>
<protein>
    <submittedName>
        <fullName evidence="3">Uncharacterized protein</fullName>
    </submittedName>
</protein>
<name>A0A242K3K1_9ENTE</name>
<feature type="transmembrane region" description="Helical" evidence="2">
    <location>
        <begin position="88"/>
        <end position="105"/>
    </location>
</feature>
<gene>
    <name evidence="4" type="ORF">A5888_001762</name>
    <name evidence="3" type="ORF">A5888_003053</name>
</gene>
<dbReference type="Proteomes" id="UP000195141">
    <property type="component" value="Chromosome"/>
</dbReference>
<evidence type="ECO:0000313" key="5">
    <source>
        <dbReference type="Proteomes" id="UP000195141"/>
    </source>
</evidence>
<dbReference type="EMBL" id="NGMM01000005">
    <property type="protein sequence ID" value="OTP13575.1"/>
    <property type="molecule type" value="Genomic_DNA"/>
</dbReference>
<dbReference type="OrthoDB" id="9851929at2"/>
<organism evidence="3">
    <name type="scientific">Candidatus Enterococcus clewellii</name>
    <dbReference type="NCBI Taxonomy" id="1834193"/>
    <lineage>
        <taxon>Bacteria</taxon>
        <taxon>Bacillati</taxon>
        <taxon>Bacillota</taxon>
        <taxon>Bacilli</taxon>
        <taxon>Lactobacillales</taxon>
        <taxon>Enterococcaceae</taxon>
        <taxon>Enterococcus</taxon>
    </lineage>
</organism>
<dbReference type="EMBL" id="CP147247">
    <property type="protein sequence ID" value="WYJ90034.1"/>
    <property type="molecule type" value="Genomic_DNA"/>
</dbReference>
<evidence type="ECO:0000313" key="3">
    <source>
        <dbReference type="EMBL" id="OTP13575.1"/>
    </source>
</evidence>
<keyword evidence="2" id="KW-0472">Membrane</keyword>
<dbReference type="AlphaFoldDB" id="A0A242K3K1"/>
<accession>A0A242K3K1</accession>
<sequence length="108" mass="12485">MNKEELLHRARHSKENQREGVEQQQVLEGARYGALVFSVLAVLLMIYTLLKWRVTELNLVLAMVWLYFPANLYGMARLADKKQKPTKTVIVCFIIGLGLLASYFIKSW</sequence>
<feature type="region of interest" description="Disordered" evidence="1">
    <location>
        <begin position="1"/>
        <end position="20"/>
    </location>
</feature>
<reference evidence="4" key="3">
    <citation type="submission" date="2024-03" db="EMBL/GenBank/DDBJ databases">
        <title>The Genome Sequence of Enterococcus sp. DIV0242b.</title>
        <authorList>
            <consortium name="The Broad Institute Genomics Platform"/>
            <consortium name="The Broad Institute Microbial Omics Core"/>
            <consortium name="The Broad Institute Genomic Center for Infectious Diseases"/>
            <person name="Earl A."/>
            <person name="Manson A."/>
            <person name="Gilmore M."/>
            <person name="Schwartman J."/>
            <person name="Shea T."/>
            <person name="Abouelleil A."/>
            <person name="Cao P."/>
            <person name="Chapman S."/>
            <person name="Cusick C."/>
            <person name="Young S."/>
            <person name="Neafsey D."/>
            <person name="Nusbaum C."/>
            <person name="Birren B."/>
        </authorList>
    </citation>
    <scope>NUCLEOTIDE SEQUENCE</scope>
    <source>
        <strain evidence="4">9E7_DIV0242</strain>
    </source>
</reference>
<reference evidence="3" key="1">
    <citation type="submission" date="2017-05" db="EMBL/GenBank/DDBJ databases">
        <title>The Genome Sequence of Enterococcus sp. 9E7_DIV0242.</title>
        <authorList>
            <consortium name="The Broad Institute Genomics Platform"/>
            <consortium name="The Broad Institute Genomic Center for Infectious Diseases"/>
            <person name="Earl A."/>
            <person name="Manson A."/>
            <person name="Schwartman J."/>
            <person name="Gilmore M."/>
            <person name="Abouelleil A."/>
            <person name="Cao P."/>
            <person name="Chapman S."/>
            <person name="Cusick C."/>
            <person name="Shea T."/>
            <person name="Young S."/>
            <person name="Neafsey D."/>
            <person name="Nusbaum C."/>
            <person name="Birren B."/>
        </authorList>
    </citation>
    <scope>NUCLEOTIDE SEQUENCE [LARGE SCALE GENOMIC DNA]</scope>
    <source>
        <strain evidence="3">9E7_DIV0242</strain>
    </source>
</reference>
<evidence type="ECO:0000313" key="4">
    <source>
        <dbReference type="EMBL" id="WYJ90034.1"/>
    </source>
</evidence>
<feature type="transmembrane region" description="Helical" evidence="2">
    <location>
        <begin position="56"/>
        <end position="76"/>
    </location>
</feature>
<keyword evidence="2" id="KW-0812">Transmembrane</keyword>
<dbReference type="RefSeq" id="WP_086350060.1">
    <property type="nucleotide sequence ID" value="NZ_CP147247.1"/>
</dbReference>
<dbReference type="Pfam" id="PF20040">
    <property type="entry name" value="DUF6442"/>
    <property type="match status" value="1"/>
</dbReference>
<evidence type="ECO:0000256" key="1">
    <source>
        <dbReference type="SAM" id="MobiDB-lite"/>
    </source>
</evidence>
<feature type="transmembrane region" description="Helical" evidence="2">
    <location>
        <begin position="32"/>
        <end position="50"/>
    </location>
</feature>
<keyword evidence="5" id="KW-1185">Reference proteome</keyword>
<proteinExistence type="predicted"/>
<reference evidence="4" key="2">
    <citation type="submission" date="2017-05" db="EMBL/GenBank/DDBJ databases">
        <authorList>
            <consortium name="The Broad Institute Genomics Platform"/>
            <consortium name="The Broad Institute Genomic Center for Infectious Diseases"/>
            <person name="Earl A."/>
            <person name="Manson A."/>
            <person name="Schwartman J."/>
            <person name="Gilmore M."/>
            <person name="Abouelleil A."/>
            <person name="Cao P."/>
            <person name="Chapman S."/>
            <person name="Cusick C."/>
            <person name="Shea T."/>
            <person name="Young S."/>
            <person name="Neafsey D."/>
            <person name="Nusbaum C."/>
            <person name="Birren B."/>
        </authorList>
    </citation>
    <scope>NUCLEOTIDE SEQUENCE</scope>
    <source>
        <strain evidence="4">9E7_DIV0242</strain>
    </source>
</reference>
<keyword evidence="2" id="KW-1133">Transmembrane helix</keyword>